<feature type="transmembrane region" description="Helical" evidence="1">
    <location>
        <begin position="152"/>
        <end position="173"/>
    </location>
</feature>
<proteinExistence type="predicted"/>
<feature type="transmembrane region" description="Helical" evidence="1">
    <location>
        <begin position="51"/>
        <end position="73"/>
    </location>
</feature>
<accession>Q9G8S5</accession>
<evidence type="ECO:0000256" key="1">
    <source>
        <dbReference type="SAM" id="Phobius"/>
    </source>
</evidence>
<feature type="transmembrane region" description="Helical" evidence="1">
    <location>
        <begin position="79"/>
        <end position="96"/>
    </location>
</feature>
<feature type="transmembrane region" description="Helical" evidence="1">
    <location>
        <begin position="209"/>
        <end position="235"/>
    </location>
</feature>
<reference evidence="2" key="1">
    <citation type="submission" date="2000-07" db="EMBL/GenBank/DDBJ databases">
        <title>The mitochondrial genome of the supposedly primitive protist, Naegleria gruberi.</title>
        <authorList>
            <person name="Burger G."/>
            <person name="Lang B.F."/>
            <person name="Nerad T.A."/>
            <person name="Gray M.W."/>
        </authorList>
    </citation>
    <scope>NUCLEOTIDE SEQUENCE</scope>
</reference>
<gene>
    <name evidence="2" type="primary">orf312</name>
</gene>
<keyword evidence="1" id="KW-0812">Transmembrane</keyword>
<keyword evidence="2" id="KW-0496">Mitochondrion</keyword>
<feature type="transmembrane region" description="Helical" evidence="1">
    <location>
        <begin position="255"/>
        <end position="272"/>
    </location>
</feature>
<protein>
    <submittedName>
        <fullName evidence="2">Orf312</fullName>
    </submittedName>
</protein>
<dbReference type="GeneID" id="800664"/>
<sequence>MVIENPVYNFIYTHVGKPGVGFHENQPFSDIFFDKFKNLLDDYIVNYQVKYFFYTLFISFFYLELSEGMFQLLHNYSPYHLSLFGSFIIDFCYSLFNIGIIDFFYSYFAFNLNSIGLFISLVSYKKIWYSTVVMVAFLCSVLRVYENYKYELNLRLVAFAYFLYSFFFFLLFYLNIGSVGSYIHVTFFILVIHKMNLSHKWDSIDGFAVLAISSLIFLPYYIIFLFFVIMIYWSLIPMLSGERNMVDIKDTSLEFVGSFLILVVLSFFIYRLDYVGFSTFLFILTSLPFIIYVTYICYKDEVEDENELNKIS</sequence>
<feature type="transmembrane region" description="Helical" evidence="1">
    <location>
        <begin position="279"/>
        <end position="298"/>
    </location>
</feature>
<keyword evidence="1" id="KW-1133">Transmembrane helix</keyword>
<geneLocation type="mitochondrion" evidence="2"/>
<name>Q9G8S5_NAEGR</name>
<dbReference type="AlphaFoldDB" id="Q9G8S5"/>
<feature type="transmembrane region" description="Helical" evidence="1">
    <location>
        <begin position="127"/>
        <end position="145"/>
    </location>
</feature>
<dbReference type="EMBL" id="AF288092">
    <property type="protein sequence ID" value="AAG17779.1"/>
    <property type="molecule type" value="Genomic_DNA"/>
</dbReference>
<dbReference type="RefSeq" id="NP_066501.1">
    <property type="nucleotide sequence ID" value="NC_002573.1"/>
</dbReference>
<evidence type="ECO:0000313" key="2">
    <source>
        <dbReference type="EMBL" id="AAG17779.1"/>
    </source>
</evidence>
<organism evidence="2">
    <name type="scientific">Naegleria gruberi</name>
    <name type="common">Amoeba</name>
    <dbReference type="NCBI Taxonomy" id="5762"/>
    <lineage>
        <taxon>Eukaryota</taxon>
        <taxon>Discoba</taxon>
        <taxon>Heterolobosea</taxon>
        <taxon>Tetramitia</taxon>
        <taxon>Eutetramitia</taxon>
        <taxon>Vahlkampfiidae</taxon>
        <taxon>Naegleria</taxon>
    </lineage>
</organism>
<keyword evidence="1" id="KW-0472">Membrane</keyword>